<dbReference type="RefSeq" id="XP_002507422.1">
    <property type="nucleotide sequence ID" value="XM_002507376.1"/>
</dbReference>
<evidence type="ECO:0000256" key="9">
    <source>
        <dbReference type="ARBA" id="ARBA00022946"/>
    </source>
</evidence>
<dbReference type="EC" id="3.5.1.88" evidence="3 11"/>
<dbReference type="NCBIfam" id="TIGR00079">
    <property type="entry name" value="pept_deformyl"/>
    <property type="match status" value="1"/>
</dbReference>
<dbReference type="AlphaFoldDB" id="C1FF41"/>
<reference evidence="12 13" key="1">
    <citation type="journal article" date="2009" name="Science">
        <title>Green evolution and dynamic adaptations revealed by genomes of the marine picoeukaryotes Micromonas.</title>
        <authorList>
            <person name="Worden A.Z."/>
            <person name="Lee J.H."/>
            <person name="Mock T."/>
            <person name="Rouze P."/>
            <person name="Simmons M.P."/>
            <person name="Aerts A.L."/>
            <person name="Allen A.E."/>
            <person name="Cuvelier M.L."/>
            <person name="Derelle E."/>
            <person name="Everett M.V."/>
            <person name="Foulon E."/>
            <person name="Grimwood J."/>
            <person name="Gundlach H."/>
            <person name="Henrissat B."/>
            <person name="Napoli C."/>
            <person name="McDonald S.M."/>
            <person name="Parker M.S."/>
            <person name="Rombauts S."/>
            <person name="Salamov A."/>
            <person name="Von Dassow P."/>
            <person name="Badger J.H."/>
            <person name="Coutinho P.M."/>
            <person name="Demir E."/>
            <person name="Dubchak I."/>
            <person name="Gentemann C."/>
            <person name="Eikrem W."/>
            <person name="Gready J.E."/>
            <person name="John U."/>
            <person name="Lanier W."/>
            <person name="Lindquist E.A."/>
            <person name="Lucas S."/>
            <person name="Mayer K.F."/>
            <person name="Moreau H."/>
            <person name="Not F."/>
            <person name="Otillar R."/>
            <person name="Panaud O."/>
            <person name="Pangilinan J."/>
            <person name="Paulsen I."/>
            <person name="Piegu B."/>
            <person name="Poliakov A."/>
            <person name="Robbens S."/>
            <person name="Schmutz J."/>
            <person name="Toulza E."/>
            <person name="Wyss T."/>
            <person name="Zelensky A."/>
            <person name="Zhou K."/>
            <person name="Armbrust E.V."/>
            <person name="Bhattacharya D."/>
            <person name="Goodenough U.W."/>
            <person name="Van de Peer Y."/>
            <person name="Grigoriev I.V."/>
        </authorList>
    </citation>
    <scope>NUCLEOTIDE SEQUENCE [LARGE SCALE GENOMIC DNA]</scope>
    <source>
        <strain evidence="13">RCC299 / NOUM17</strain>
    </source>
</reference>
<dbReference type="NCBIfam" id="NF001159">
    <property type="entry name" value="PRK00150.1-3"/>
    <property type="match status" value="1"/>
</dbReference>
<evidence type="ECO:0000256" key="10">
    <source>
        <dbReference type="ARBA" id="ARBA00023004"/>
    </source>
</evidence>
<comment type="subcellular location">
    <subcellularLocation>
        <location evidence="1 11">Plastid</location>
        <location evidence="1 11">Chloroplast</location>
    </subcellularLocation>
</comment>
<dbReference type="FunCoup" id="C1FF41">
    <property type="interactions" value="504"/>
</dbReference>
<comment type="function">
    <text evidence="11">Removes the formyl group from the N-terminal Met of newly synthesized proteins.</text>
</comment>
<dbReference type="OrthoDB" id="276063at2759"/>
<dbReference type="PRINTS" id="PR01576">
    <property type="entry name" value="PDEFORMYLASE"/>
</dbReference>
<dbReference type="PANTHER" id="PTHR10458">
    <property type="entry name" value="PEPTIDE DEFORMYLASE"/>
    <property type="match status" value="1"/>
</dbReference>
<dbReference type="InterPro" id="IPR036821">
    <property type="entry name" value="Peptide_deformylase_sf"/>
</dbReference>
<keyword evidence="9 11" id="KW-0809">Transit peptide</keyword>
<dbReference type="Gene3D" id="3.90.45.10">
    <property type="entry name" value="Peptide deformylase"/>
    <property type="match status" value="1"/>
</dbReference>
<keyword evidence="7 11" id="KW-0378">Hydrolase</keyword>
<evidence type="ECO:0000256" key="5">
    <source>
        <dbReference type="ARBA" id="ARBA00022640"/>
    </source>
</evidence>
<dbReference type="InParanoid" id="C1FF41"/>
<name>C1FF41_MICCC</name>
<evidence type="ECO:0000256" key="1">
    <source>
        <dbReference type="ARBA" id="ARBA00004229"/>
    </source>
</evidence>
<dbReference type="STRING" id="296587.C1FF41"/>
<dbReference type="KEGG" id="mis:MICPUN_96775"/>
<dbReference type="HAMAP" id="MF_00163">
    <property type="entry name" value="Pep_deformylase"/>
    <property type="match status" value="1"/>
</dbReference>
<dbReference type="eggNOG" id="KOG3137">
    <property type="taxonomic scope" value="Eukaryota"/>
</dbReference>
<evidence type="ECO:0000313" key="13">
    <source>
        <dbReference type="Proteomes" id="UP000002009"/>
    </source>
</evidence>
<sequence>MSASIVSRPCLAAAAASRARLVSRAARASTASSSSNDKLHARAHPIQVRGLAQIARAKKGGFMAEMEEAKAEESGAKVEFTLPLAIQKYPHASLRNDNKIVGVFDSDLEKLAQAMFKIMYDTEGVGLAAPQVGVNYRMMVYNEAGEPGRGKEVVLVNPKIVKFSKTKDLFEEGCLSFPKIYADVERPTSVQVEAQNLRGKKFKMTLDGFEARVFQHEYDHLDGVLFHDRMTDEVRGTVQGELDALIEAHPANEPKGV</sequence>
<evidence type="ECO:0000256" key="2">
    <source>
        <dbReference type="ARBA" id="ARBA00010759"/>
    </source>
</evidence>
<dbReference type="GO" id="GO:0042586">
    <property type="term" value="F:peptide deformylase activity"/>
    <property type="evidence" value="ECO:0007669"/>
    <property type="project" value="UniProtKB-EC"/>
</dbReference>
<evidence type="ECO:0000256" key="4">
    <source>
        <dbReference type="ARBA" id="ARBA00022528"/>
    </source>
</evidence>
<dbReference type="Proteomes" id="UP000002009">
    <property type="component" value="Chromosome 1"/>
</dbReference>
<protein>
    <recommendedName>
        <fullName evidence="3 11">Peptide deformylase</fullName>
        <ecNumber evidence="3 11">3.5.1.88</ecNumber>
    </recommendedName>
</protein>
<evidence type="ECO:0000256" key="3">
    <source>
        <dbReference type="ARBA" id="ARBA00012175"/>
    </source>
</evidence>
<dbReference type="EMBL" id="CP001574">
    <property type="protein sequence ID" value="ACO68680.1"/>
    <property type="molecule type" value="Genomic_DNA"/>
</dbReference>
<comment type="catalytic activity">
    <reaction evidence="11">
        <text>N-terminal N-formyl-L-methionyl-[peptide] + H2O = N-terminal L-methionyl-[peptide] + formate</text>
        <dbReference type="Rhea" id="RHEA:24420"/>
        <dbReference type="Rhea" id="RHEA-COMP:10639"/>
        <dbReference type="Rhea" id="RHEA-COMP:10640"/>
        <dbReference type="ChEBI" id="CHEBI:15377"/>
        <dbReference type="ChEBI" id="CHEBI:15740"/>
        <dbReference type="ChEBI" id="CHEBI:49298"/>
        <dbReference type="ChEBI" id="CHEBI:64731"/>
        <dbReference type="EC" id="3.5.1.88"/>
    </reaction>
</comment>
<evidence type="ECO:0000256" key="7">
    <source>
        <dbReference type="ARBA" id="ARBA00022801"/>
    </source>
</evidence>
<evidence type="ECO:0000256" key="6">
    <source>
        <dbReference type="ARBA" id="ARBA00022723"/>
    </source>
</evidence>
<evidence type="ECO:0000256" key="8">
    <source>
        <dbReference type="ARBA" id="ARBA00022917"/>
    </source>
</evidence>
<dbReference type="GeneID" id="8249974"/>
<comment type="similarity">
    <text evidence="2 11">Belongs to the polypeptide deformylase family.</text>
</comment>
<dbReference type="GO" id="GO:0006412">
    <property type="term" value="P:translation"/>
    <property type="evidence" value="ECO:0007669"/>
    <property type="project" value="UniProtKB-KW"/>
</dbReference>
<dbReference type="OMA" id="VCIQHEI"/>
<accession>C1FF41</accession>
<dbReference type="InterPro" id="IPR023635">
    <property type="entry name" value="Peptide_deformylase"/>
</dbReference>
<gene>
    <name evidence="12" type="primary">PDF</name>
    <name evidence="12" type="ORF">MICPUN_96775</name>
</gene>
<keyword evidence="10" id="KW-0408">Iron</keyword>
<organism evidence="12 13">
    <name type="scientific">Micromonas commoda (strain RCC299 / NOUM17 / CCMP2709)</name>
    <name type="common">Picoplanktonic green alga</name>
    <dbReference type="NCBI Taxonomy" id="296587"/>
    <lineage>
        <taxon>Eukaryota</taxon>
        <taxon>Viridiplantae</taxon>
        <taxon>Chlorophyta</taxon>
        <taxon>Mamiellophyceae</taxon>
        <taxon>Mamiellales</taxon>
        <taxon>Mamiellaceae</taxon>
        <taxon>Micromonas</taxon>
    </lineage>
</organism>
<dbReference type="GO" id="GO:0046872">
    <property type="term" value="F:metal ion binding"/>
    <property type="evidence" value="ECO:0007669"/>
    <property type="project" value="UniProtKB-KW"/>
</dbReference>
<dbReference type="Pfam" id="PF01327">
    <property type="entry name" value="Pep_deformylase"/>
    <property type="match status" value="1"/>
</dbReference>
<keyword evidence="6 11" id="KW-0479">Metal-binding</keyword>
<keyword evidence="8 11" id="KW-0648">Protein biosynthesis</keyword>
<dbReference type="SUPFAM" id="SSF56420">
    <property type="entry name" value="Peptide deformylase"/>
    <property type="match status" value="1"/>
</dbReference>
<evidence type="ECO:0000313" key="12">
    <source>
        <dbReference type="EMBL" id="ACO68680.1"/>
    </source>
</evidence>
<evidence type="ECO:0000256" key="11">
    <source>
        <dbReference type="RuleBase" id="RU362111"/>
    </source>
</evidence>
<keyword evidence="13" id="KW-1185">Reference proteome</keyword>
<proteinExistence type="inferred from homology"/>
<dbReference type="PANTHER" id="PTHR10458:SF22">
    <property type="entry name" value="PEPTIDE DEFORMYLASE"/>
    <property type="match status" value="1"/>
</dbReference>
<keyword evidence="4 11" id="KW-0150">Chloroplast</keyword>
<keyword evidence="5 11" id="KW-0934">Plastid</keyword>
<dbReference type="FunFam" id="3.90.45.10:FF:000006">
    <property type="entry name" value="Peptide deformylase"/>
    <property type="match status" value="1"/>
</dbReference>
<dbReference type="CDD" id="cd00487">
    <property type="entry name" value="Pep_deformylase"/>
    <property type="match status" value="1"/>
</dbReference>
<dbReference type="GO" id="GO:0009507">
    <property type="term" value="C:chloroplast"/>
    <property type="evidence" value="ECO:0007669"/>
    <property type="project" value="UniProtKB-SubCell"/>
</dbReference>